<proteinExistence type="predicted"/>
<dbReference type="Proteomes" id="UP001143856">
    <property type="component" value="Unassembled WGS sequence"/>
</dbReference>
<reference evidence="1" key="1">
    <citation type="submission" date="2022-10" db="EMBL/GenBank/DDBJ databases">
        <title>Genome Sequence of Xylaria curta.</title>
        <authorList>
            <person name="Buettner E."/>
        </authorList>
    </citation>
    <scope>NUCLEOTIDE SEQUENCE</scope>
    <source>
        <strain evidence="1">Babe10</strain>
    </source>
</reference>
<organism evidence="1 2">
    <name type="scientific">Xylaria curta</name>
    <dbReference type="NCBI Taxonomy" id="42375"/>
    <lineage>
        <taxon>Eukaryota</taxon>
        <taxon>Fungi</taxon>
        <taxon>Dikarya</taxon>
        <taxon>Ascomycota</taxon>
        <taxon>Pezizomycotina</taxon>
        <taxon>Sordariomycetes</taxon>
        <taxon>Xylariomycetidae</taxon>
        <taxon>Xylariales</taxon>
        <taxon>Xylariaceae</taxon>
        <taxon>Xylaria</taxon>
    </lineage>
</organism>
<sequence length="877" mass="99246">MCGPRNSVLDSVSTQSIGVYFFRDSLLTEKSRDYQIQEKFHEAFPSICSPGVKKSSSLLAYTSQGVLYDLRNTLFNPLNTRRQTHECHNLFRFTCKPVYQAIQKSFLRERSYDKCAGRQLCSIISSFCSRWELRECTNPECQARKQLVLKQLPPCTWVSLRDWIATAVSCWQAERDRAESDPAWRARTLKDLDKTLNASEWCPETFRFGVFYETLLECVNLDDIAQGTLLSTPCIDITGVFNLFYWHYLTFDDANPKGKLLQSWTLYHLLYEPCFLRDAVRLESSPSVRSVGICPNRFWNLAVEGSEGYIAVLAALIGVSLGNMPHRNDDRHKSCTSQFCNLANDDSTSFEQLHKCNKSRAMLPGADEITFPLKELEIQFVSPSTTWIRSSWDVSSISSRKPTISSDPNSKYIAISHVWSDRTGVGMKEPGIANLCLVEYFKSIACRLGCDGIWWDAICLPTDRTARRRALDQMLETFERAAFVVIHDLELVNFEWKDDGTPALALTMSPWFTRGWTAAEFFAARRGNGRVKVLFKSPNGSSQPCIKDLEDDVLAPIAGLYQGRFTNLPHLVASDIIRQLSGDVYNLKNKSGYRISELSVLLRILRPRTTSWARDRTVLGALLTLPRDKVNTSRTEPELVSDILRTIKHLPGTAIYHGEIPITMHGPWSWCPPSVFDMGRTGSVIIPSDAEGLGEGCELTVGDNGSLTGVFTVYKLHDSDLDELLPFGHHPSMEARIRNALLEFAAGCPTLIMQVQGQVWKRHIDLWLLAVPVYTPLLEETPDLDSPFAEYGQTNEWKCRWIGCVYAGNTRKGESYGDRLVVFGEDVDDKGNPAPAVEPPLEAIEEARIIQQKIEKRKQDSIRKDTEALLREPPRLW</sequence>
<protein>
    <submittedName>
        <fullName evidence="1">Uncharacterized protein</fullName>
    </submittedName>
</protein>
<dbReference type="EMBL" id="JAPDGR010000008">
    <property type="protein sequence ID" value="KAJ2999066.1"/>
    <property type="molecule type" value="Genomic_DNA"/>
</dbReference>
<gene>
    <name evidence="1" type="ORF">NUW58_g121</name>
</gene>
<accession>A0ACC1PSX9</accession>
<evidence type="ECO:0000313" key="2">
    <source>
        <dbReference type="Proteomes" id="UP001143856"/>
    </source>
</evidence>
<name>A0ACC1PSX9_9PEZI</name>
<evidence type="ECO:0000313" key="1">
    <source>
        <dbReference type="EMBL" id="KAJ2999066.1"/>
    </source>
</evidence>
<keyword evidence="2" id="KW-1185">Reference proteome</keyword>
<comment type="caution">
    <text evidence="1">The sequence shown here is derived from an EMBL/GenBank/DDBJ whole genome shotgun (WGS) entry which is preliminary data.</text>
</comment>